<keyword evidence="12" id="KW-1185">Reference proteome</keyword>
<dbReference type="Pfam" id="PF13807">
    <property type="entry name" value="GNVR"/>
    <property type="match status" value="1"/>
</dbReference>
<dbReference type="PANTHER" id="PTHR32309:SF31">
    <property type="entry name" value="CAPSULAR EXOPOLYSACCHARIDE FAMILY"/>
    <property type="match status" value="1"/>
</dbReference>
<dbReference type="Pfam" id="PF02706">
    <property type="entry name" value="Wzz"/>
    <property type="match status" value="1"/>
</dbReference>
<dbReference type="PANTHER" id="PTHR32309">
    <property type="entry name" value="TYROSINE-PROTEIN KINASE"/>
    <property type="match status" value="1"/>
</dbReference>
<organism evidence="11 12">
    <name type="scientific">Halochromatium glycolicum</name>
    <dbReference type="NCBI Taxonomy" id="85075"/>
    <lineage>
        <taxon>Bacteria</taxon>
        <taxon>Pseudomonadati</taxon>
        <taxon>Pseudomonadota</taxon>
        <taxon>Gammaproteobacteria</taxon>
        <taxon>Chromatiales</taxon>
        <taxon>Chromatiaceae</taxon>
        <taxon>Halochromatium</taxon>
    </lineage>
</organism>
<accession>A0AAJ0U1K2</accession>
<evidence type="ECO:0000313" key="11">
    <source>
        <dbReference type="EMBL" id="MBK1703180.1"/>
    </source>
</evidence>
<keyword evidence="5 8" id="KW-0472">Membrane</keyword>
<dbReference type="Proteomes" id="UP001296776">
    <property type="component" value="Unassembled WGS sequence"/>
</dbReference>
<evidence type="ECO:0000256" key="3">
    <source>
        <dbReference type="ARBA" id="ARBA00022692"/>
    </source>
</evidence>
<dbReference type="InterPro" id="IPR032807">
    <property type="entry name" value="GNVR"/>
</dbReference>
<evidence type="ECO:0000256" key="2">
    <source>
        <dbReference type="ARBA" id="ARBA00022475"/>
    </source>
</evidence>
<sequence length="671" mass="74473">MTHQNAEIGTRRTFGLREHVQVLSRHAGKIILIPLVGFVTALAISFSVSEVYVAEARLLVQLSREPFRLSAVLNPNAVNTVPRSAEDELRTEVEIFKSPVVAQKLADRLGPEYVVENMTWRWDWLKKIPAEVKDRVLITLYDWGPTARLLGSLGVERPISGPPDWRTVAAGKILDNIEVGTILKTDIFVVSLAAPDGDFAALALNTMLEAYFDHHSDLRQPRRALEVLAEEAERLREAVDDAQRQLHDFKREHGIASLDDQKSVLVRRIDTIEAEVSNARVAAISGQKGIQAIERQLSALGNTTLGGSVYSELQKRLALERAEVAAAEARAEALSVQLAQERATLAMLDAREAELNSLTMQVDIRRQALDAFVKKQFEMQTAESFDTQKLANVRPVEPAQVPPFPSKPRKALNAILGLVIGGIIALTIAYLSEYMRRTLITRQEAEEVLRRQVPAVLRWEKPSKRASRLNELEFRRFAEALEGNGESASPRCVLITSAVSGEGRSFAAHGLAAALRARGKSVLVLSVRTDQTFDSDCPESKGSGSQSSTNVISDSESDVVVGRGAELLRDHVRSLRRDHAAELDYILVDAPDMNRYPEQQTLVPETSDVIFVIEAGRTSSMTAWNELEAIDSAKPTRVVVVLNKWRPAIPEWIYARLKPPGRRDDVRQARN</sequence>
<reference evidence="11" key="1">
    <citation type="submission" date="2017-08" db="EMBL/GenBank/DDBJ databases">
        <authorList>
            <person name="Imhoff J.F."/>
            <person name="Rahn T."/>
            <person name="Kuenzel S."/>
            <person name="Neulinger S.C."/>
        </authorList>
    </citation>
    <scope>NUCLEOTIDE SEQUENCE</scope>
    <source>
        <strain evidence="11">DSM 11080</strain>
    </source>
</reference>
<dbReference type="AlphaFoldDB" id="A0AAJ0U1K2"/>
<feature type="domain" description="Tyrosine-protein kinase G-rich" evidence="10">
    <location>
        <begin position="379"/>
        <end position="431"/>
    </location>
</feature>
<evidence type="ECO:0000313" key="12">
    <source>
        <dbReference type="Proteomes" id="UP001296776"/>
    </source>
</evidence>
<keyword evidence="2" id="KW-1003">Cell membrane</keyword>
<feature type="domain" description="Polysaccharide chain length determinant N-terminal" evidence="9">
    <location>
        <begin position="14"/>
        <end position="108"/>
    </location>
</feature>
<feature type="coiled-coil region" evidence="6">
    <location>
        <begin position="310"/>
        <end position="344"/>
    </location>
</feature>
<comment type="subcellular location">
    <subcellularLocation>
        <location evidence="1">Cell membrane</location>
        <topology evidence="1">Multi-pass membrane protein</topology>
    </subcellularLocation>
</comment>
<name>A0AAJ0U1K2_9GAMM</name>
<dbReference type="GO" id="GO:0005886">
    <property type="term" value="C:plasma membrane"/>
    <property type="evidence" value="ECO:0007669"/>
    <property type="project" value="UniProtKB-SubCell"/>
</dbReference>
<keyword evidence="3 8" id="KW-0812">Transmembrane</keyword>
<gene>
    <name evidence="11" type="ORF">CKO40_01090</name>
</gene>
<dbReference type="InterPro" id="IPR003856">
    <property type="entry name" value="LPS_length_determ_N"/>
</dbReference>
<dbReference type="InterPro" id="IPR050445">
    <property type="entry name" value="Bact_polysacc_biosynth/exp"/>
</dbReference>
<feature type="transmembrane region" description="Helical" evidence="8">
    <location>
        <begin position="30"/>
        <end position="54"/>
    </location>
</feature>
<dbReference type="RefSeq" id="WP_200343902.1">
    <property type="nucleotide sequence ID" value="NZ_NRSJ01000001.1"/>
</dbReference>
<evidence type="ECO:0000259" key="10">
    <source>
        <dbReference type="Pfam" id="PF13807"/>
    </source>
</evidence>
<evidence type="ECO:0000256" key="1">
    <source>
        <dbReference type="ARBA" id="ARBA00004651"/>
    </source>
</evidence>
<evidence type="ECO:0000256" key="6">
    <source>
        <dbReference type="SAM" id="Coils"/>
    </source>
</evidence>
<protein>
    <recommendedName>
        <fullName evidence="13">Tyrosine kinase G-rich domain-containing protein</fullName>
    </recommendedName>
</protein>
<comment type="caution">
    <text evidence="11">The sequence shown here is derived from an EMBL/GenBank/DDBJ whole genome shotgun (WGS) entry which is preliminary data.</text>
</comment>
<feature type="compositionally biased region" description="Polar residues" evidence="7">
    <location>
        <begin position="542"/>
        <end position="554"/>
    </location>
</feature>
<evidence type="ECO:0008006" key="13">
    <source>
        <dbReference type="Google" id="ProtNLM"/>
    </source>
</evidence>
<evidence type="ECO:0000256" key="7">
    <source>
        <dbReference type="SAM" id="MobiDB-lite"/>
    </source>
</evidence>
<evidence type="ECO:0000256" key="8">
    <source>
        <dbReference type="SAM" id="Phobius"/>
    </source>
</evidence>
<keyword evidence="6" id="KW-0175">Coiled coil</keyword>
<keyword evidence="4 8" id="KW-1133">Transmembrane helix</keyword>
<dbReference type="SUPFAM" id="SSF52540">
    <property type="entry name" value="P-loop containing nucleoside triphosphate hydrolases"/>
    <property type="match status" value="1"/>
</dbReference>
<evidence type="ECO:0000256" key="4">
    <source>
        <dbReference type="ARBA" id="ARBA00022989"/>
    </source>
</evidence>
<reference evidence="11" key="2">
    <citation type="journal article" date="2020" name="Microorganisms">
        <title>Osmotic Adaptation and Compatible Solute Biosynthesis of Phototrophic Bacteria as Revealed from Genome Analyses.</title>
        <authorList>
            <person name="Imhoff J.F."/>
            <person name="Rahn T."/>
            <person name="Kunzel S."/>
            <person name="Keller A."/>
            <person name="Neulinger S.C."/>
        </authorList>
    </citation>
    <scope>NUCLEOTIDE SEQUENCE</scope>
    <source>
        <strain evidence="11">DSM 11080</strain>
    </source>
</reference>
<evidence type="ECO:0000256" key="5">
    <source>
        <dbReference type="ARBA" id="ARBA00023136"/>
    </source>
</evidence>
<dbReference type="Gene3D" id="3.40.50.300">
    <property type="entry name" value="P-loop containing nucleotide triphosphate hydrolases"/>
    <property type="match status" value="2"/>
</dbReference>
<dbReference type="EMBL" id="NRSJ01000001">
    <property type="protein sequence ID" value="MBK1703180.1"/>
    <property type="molecule type" value="Genomic_DNA"/>
</dbReference>
<feature type="region of interest" description="Disordered" evidence="7">
    <location>
        <begin position="533"/>
        <end position="555"/>
    </location>
</feature>
<dbReference type="InterPro" id="IPR027417">
    <property type="entry name" value="P-loop_NTPase"/>
</dbReference>
<feature type="transmembrane region" description="Helical" evidence="8">
    <location>
        <begin position="411"/>
        <end position="432"/>
    </location>
</feature>
<feature type="coiled-coil region" evidence="6">
    <location>
        <begin position="222"/>
        <end position="275"/>
    </location>
</feature>
<proteinExistence type="predicted"/>
<evidence type="ECO:0000259" key="9">
    <source>
        <dbReference type="Pfam" id="PF02706"/>
    </source>
</evidence>